<dbReference type="SMART" id="SM00866">
    <property type="entry name" value="UTRA"/>
    <property type="match status" value="1"/>
</dbReference>
<evidence type="ECO:0000256" key="1">
    <source>
        <dbReference type="ARBA" id="ARBA00023015"/>
    </source>
</evidence>
<dbReference type="Pfam" id="PF07702">
    <property type="entry name" value="UTRA"/>
    <property type="match status" value="1"/>
</dbReference>
<keyword evidence="3" id="KW-0804">Transcription</keyword>
<dbReference type="PANTHER" id="PTHR44846">
    <property type="entry name" value="MANNOSYL-D-GLYCERATE TRANSPORT/METABOLISM SYSTEM REPRESSOR MNGR-RELATED"/>
    <property type="match status" value="1"/>
</dbReference>
<dbReference type="InterPro" id="IPR000524">
    <property type="entry name" value="Tscrpt_reg_HTH_GntR"/>
</dbReference>
<dbReference type="Pfam" id="PF00392">
    <property type="entry name" value="GntR"/>
    <property type="match status" value="1"/>
</dbReference>
<protein>
    <submittedName>
        <fullName evidence="5">Phosphonate metabolism transcriptional regulator PhnF</fullName>
    </submittedName>
</protein>
<evidence type="ECO:0000313" key="6">
    <source>
        <dbReference type="Proteomes" id="UP001230156"/>
    </source>
</evidence>
<dbReference type="NCBIfam" id="TIGR02325">
    <property type="entry name" value="C_P_lyase_phnF"/>
    <property type="match status" value="1"/>
</dbReference>
<dbReference type="PANTHER" id="PTHR44846:SF1">
    <property type="entry name" value="MANNOSYL-D-GLYCERATE TRANSPORT_METABOLISM SYSTEM REPRESSOR MNGR-RELATED"/>
    <property type="match status" value="1"/>
</dbReference>
<dbReference type="InterPro" id="IPR050679">
    <property type="entry name" value="Bact_HTH_transcr_reg"/>
</dbReference>
<dbReference type="RefSeq" id="WP_379961159.1">
    <property type="nucleotide sequence ID" value="NZ_JAUYVI010000009.1"/>
</dbReference>
<dbReference type="PRINTS" id="PR00035">
    <property type="entry name" value="HTHGNTR"/>
</dbReference>
<dbReference type="InterPro" id="IPR011663">
    <property type="entry name" value="UTRA"/>
</dbReference>
<evidence type="ECO:0000256" key="2">
    <source>
        <dbReference type="ARBA" id="ARBA00023125"/>
    </source>
</evidence>
<dbReference type="Proteomes" id="UP001230156">
    <property type="component" value="Unassembled WGS sequence"/>
</dbReference>
<dbReference type="InterPro" id="IPR036388">
    <property type="entry name" value="WH-like_DNA-bd_sf"/>
</dbReference>
<dbReference type="InterPro" id="IPR012702">
    <property type="entry name" value="CP_lyase_PhnF"/>
</dbReference>
<evidence type="ECO:0000313" key="5">
    <source>
        <dbReference type="EMBL" id="MDQ7251111.1"/>
    </source>
</evidence>
<reference evidence="6" key="1">
    <citation type="submission" date="2023-08" db="EMBL/GenBank/DDBJ databases">
        <title>Rhodospirillaceae gen. nov., a novel taxon isolated from the Yangtze River Yuezi River estuary sludge.</title>
        <authorList>
            <person name="Ruan L."/>
        </authorList>
    </citation>
    <scope>NUCLEOTIDE SEQUENCE [LARGE SCALE GENOMIC DNA]</scope>
    <source>
        <strain evidence="6">R-7</strain>
    </source>
</reference>
<dbReference type="InterPro" id="IPR028978">
    <property type="entry name" value="Chorismate_lyase_/UTRA_dom_sf"/>
</dbReference>
<gene>
    <name evidence="5" type="primary">phnF</name>
    <name evidence="5" type="ORF">Q8A70_25720</name>
</gene>
<dbReference type="Gene3D" id="1.10.10.10">
    <property type="entry name" value="Winged helix-like DNA-binding domain superfamily/Winged helix DNA-binding domain"/>
    <property type="match status" value="1"/>
</dbReference>
<dbReference type="PROSITE" id="PS50949">
    <property type="entry name" value="HTH_GNTR"/>
    <property type="match status" value="1"/>
</dbReference>
<keyword evidence="6" id="KW-1185">Reference proteome</keyword>
<dbReference type="SUPFAM" id="SSF64288">
    <property type="entry name" value="Chorismate lyase-like"/>
    <property type="match status" value="1"/>
</dbReference>
<dbReference type="Gene3D" id="3.40.1410.10">
    <property type="entry name" value="Chorismate lyase-like"/>
    <property type="match status" value="1"/>
</dbReference>
<evidence type="ECO:0000256" key="3">
    <source>
        <dbReference type="ARBA" id="ARBA00023163"/>
    </source>
</evidence>
<dbReference type="CDD" id="cd07377">
    <property type="entry name" value="WHTH_GntR"/>
    <property type="match status" value="1"/>
</dbReference>
<name>A0ABU0YVU4_9PROT</name>
<dbReference type="SUPFAM" id="SSF46785">
    <property type="entry name" value="Winged helix' DNA-binding domain"/>
    <property type="match status" value="1"/>
</dbReference>
<proteinExistence type="predicted"/>
<dbReference type="EMBL" id="JAUYVI010000009">
    <property type="protein sequence ID" value="MDQ7251111.1"/>
    <property type="molecule type" value="Genomic_DNA"/>
</dbReference>
<dbReference type="SMART" id="SM00345">
    <property type="entry name" value="HTH_GNTR"/>
    <property type="match status" value="1"/>
</dbReference>
<sequence>MEIIRDGGIAIWRQIRQILEREIRERVFKPGDRLPTEADFAKRFMVNRHTVRQALAQLEERGLLRTDQGRGTFVQEAVIDYQVSRKTRFSENLSKQNRSSDRVLLHTAEMPAGTEVARNLRLRRGAAVAYVFCAGESDGRRISVSAHYFPLPRFAGIRDMMTETKSFTQAMRRLGVDDYARESTRILAKMPTGDEARLLAMPRNRPLVVTEGVNVDGKGTRIEYCVTKFVGDLVQVLVEH</sequence>
<comment type="caution">
    <text evidence="5">The sequence shown here is derived from an EMBL/GenBank/DDBJ whole genome shotgun (WGS) entry which is preliminary data.</text>
</comment>
<keyword evidence="1" id="KW-0805">Transcription regulation</keyword>
<keyword evidence="2" id="KW-0238">DNA-binding</keyword>
<dbReference type="InterPro" id="IPR036390">
    <property type="entry name" value="WH_DNA-bd_sf"/>
</dbReference>
<organism evidence="5 6">
    <name type="scientific">Dongia sedimenti</name>
    <dbReference type="NCBI Taxonomy" id="3064282"/>
    <lineage>
        <taxon>Bacteria</taxon>
        <taxon>Pseudomonadati</taxon>
        <taxon>Pseudomonadota</taxon>
        <taxon>Alphaproteobacteria</taxon>
        <taxon>Rhodospirillales</taxon>
        <taxon>Dongiaceae</taxon>
        <taxon>Dongia</taxon>
    </lineage>
</organism>
<accession>A0ABU0YVU4</accession>
<feature type="domain" description="HTH gntR-type" evidence="4">
    <location>
        <begin position="9"/>
        <end position="77"/>
    </location>
</feature>
<evidence type="ECO:0000259" key="4">
    <source>
        <dbReference type="PROSITE" id="PS50949"/>
    </source>
</evidence>